<evidence type="ECO:0000313" key="8">
    <source>
        <dbReference type="EMBL" id="AFK61765.1"/>
    </source>
</evidence>
<dbReference type="KEGG" id="aka:TKWG_06630"/>
<dbReference type="PIRSF" id="PIRSF006324">
    <property type="entry name" value="LeuE"/>
    <property type="match status" value="1"/>
</dbReference>
<dbReference type="Proteomes" id="UP000005267">
    <property type="component" value="Chromosome"/>
</dbReference>
<dbReference type="AlphaFoldDB" id="I3U9S7"/>
<keyword evidence="6 7" id="KW-0472">Membrane</keyword>
<keyword evidence="5 7" id="KW-1133">Transmembrane helix</keyword>
<feature type="transmembrane region" description="Helical" evidence="7">
    <location>
        <begin position="129"/>
        <end position="150"/>
    </location>
</feature>
<dbReference type="GO" id="GO:0005886">
    <property type="term" value="C:plasma membrane"/>
    <property type="evidence" value="ECO:0007669"/>
    <property type="project" value="UniProtKB-SubCell"/>
</dbReference>
<gene>
    <name evidence="8" type="ordered locus">TKWG_06630</name>
</gene>
<evidence type="ECO:0000256" key="3">
    <source>
        <dbReference type="ARBA" id="ARBA00022475"/>
    </source>
</evidence>
<feature type="transmembrane region" description="Helical" evidence="7">
    <location>
        <begin position="6"/>
        <end position="28"/>
    </location>
</feature>
<dbReference type="RefSeq" id="WP_014749856.1">
    <property type="nucleotide sequence ID" value="NC_017964.1"/>
</dbReference>
<dbReference type="PANTHER" id="PTHR30086">
    <property type="entry name" value="ARGININE EXPORTER PROTEIN ARGO"/>
    <property type="match status" value="1"/>
</dbReference>
<evidence type="ECO:0000256" key="1">
    <source>
        <dbReference type="ARBA" id="ARBA00004651"/>
    </source>
</evidence>
<dbReference type="NCBIfam" id="TIGR00949">
    <property type="entry name" value="2A76"/>
    <property type="match status" value="1"/>
</dbReference>
<name>I3U9S7_ADVKW</name>
<evidence type="ECO:0000256" key="7">
    <source>
        <dbReference type="SAM" id="Phobius"/>
    </source>
</evidence>
<dbReference type="Pfam" id="PF01810">
    <property type="entry name" value="LysE"/>
    <property type="match status" value="1"/>
</dbReference>
<reference evidence="8 9" key="1">
    <citation type="journal article" date="2011" name="J. Bacteriol.">
        <title>Whole-genome shotgun sequencing of the sulfur-oxidizing chemoautotroph Tetrathiobacter kashmirensis.</title>
        <authorList>
            <person name="Ghosh W."/>
            <person name="George A."/>
            <person name="Agarwal A."/>
            <person name="Raj P."/>
            <person name="Alam M."/>
            <person name="Pyne P."/>
            <person name="Das Gupta S.K."/>
        </authorList>
    </citation>
    <scope>NUCLEOTIDE SEQUENCE [LARGE SCALE GENOMIC DNA]</scope>
    <source>
        <strain evidence="8 9">WT001</strain>
    </source>
</reference>
<feature type="transmembrane region" description="Helical" evidence="7">
    <location>
        <begin position="40"/>
        <end position="64"/>
    </location>
</feature>
<dbReference type="HOGENOM" id="CLU_079569_0_2_4"/>
<sequence>MSYHAVLTAIGLFALTFLSPGPNLFLIVQTSLSQGKSAGIAAGAGVATGDAIYAALGLVGMATIIATSHTVFACIQILGGAYLIWYGFNLFRQARGRTKAVIGNTADNRTPALPASASVNFRRGMITDLANAQTALFFVSIFSVTITPSTQWPTKLAIWIGISLTSLLWRVMVSLAFSRPLVRRGYMHVQAYLEQLVGVVLMGFGVKLIISGFRPN</sequence>
<dbReference type="STRING" id="1036672.TKWG_06630"/>
<evidence type="ECO:0000256" key="2">
    <source>
        <dbReference type="ARBA" id="ARBA00007928"/>
    </source>
</evidence>
<protein>
    <submittedName>
        <fullName evidence="8">Putative membrane transport protein</fullName>
    </submittedName>
</protein>
<evidence type="ECO:0000256" key="6">
    <source>
        <dbReference type="ARBA" id="ARBA00023136"/>
    </source>
</evidence>
<feature type="transmembrane region" description="Helical" evidence="7">
    <location>
        <begin position="70"/>
        <end position="88"/>
    </location>
</feature>
<comment type="similarity">
    <text evidence="2">Belongs to the Rht family.</text>
</comment>
<evidence type="ECO:0000256" key="4">
    <source>
        <dbReference type="ARBA" id="ARBA00022692"/>
    </source>
</evidence>
<organism evidence="8 9">
    <name type="scientific">Advenella kashmirensis (strain DSM 17095 / LMG 22695 / WT001)</name>
    <name type="common">Tetrathiobacter kashmirensis</name>
    <dbReference type="NCBI Taxonomy" id="1036672"/>
    <lineage>
        <taxon>Bacteria</taxon>
        <taxon>Pseudomonadati</taxon>
        <taxon>Pseudomonadota</taxon>
        <taxon>Betaproteobacteria</taxon>
        <taxon>Burkholderiales</taxon>
        <taxon>Alcaligenaceae</taxon>
    </lineage>
</organism>
<dbReference type="GO" id="GO:0015171">
    <property type="term" value="F:amino acid transmembrane transporter activity"/>
    <property type="evidence" value="ECO:0007669"/>
    <property type="project" value="TreeGrafter"/>
</dbReference>
<dbReference type="PANTHER" id="PTHR30086:SF21">
    <property type="entry name" value="TRANSPORT PROTEIN"/>
    <property type="match status" value="1"/>
</dbReference>
<evidence type="ECO:0000256" key="5">
    <source>
        <dbReference type="ARBA" id="ARBA00022989"/>
    </source>
</evidence>
<proteinExistence type="inferred from homology"/>
<dbReference type="InterPro" id="IPR004778">
    <property type="entry name" value="Homoserine/Threonine_efflux"/>
</dbReference>
<keyword evidence="9" id="KW-1185">Reference proteome</keyword>
<dbReference type="InterPro" id="IPR001123">
    <property type="entry name" value="LeuE-type"/>
</dbReference>
<comment type="subcellular location">
    <subcellularLocation>
        <location evidence="1">Cell membrane</location>
        <topology evidence="1">Multi-pass membrane protein</topology>
    </subcellularLocation>
</comment>
<evidence type="ECO:0000313" key="9">
    <source>
        <dbReference type="Proteomes" id="UP000005267"/>
    </source>
</evidence>
<feature type="transmembrane region" description="Helical" evidence="7">
    <location>
        <begin position="189"/>
        <end position="210"/>
    </location>
</feature>
<keyword evidence="3" id="KW-1003">Cell membrane</keyword>
<dbReference type="OrthoDB" id="9784202at2"/>
<dbReference type="EMBL" id="CP003555">
    <property type="protein sequence ID" value="AFK61765.1"/>
    <property type="molecule type" value="Genomic_DNA"/>
</dbReference>
<reference evidence="9" key="2">
    <citation type="journal article" date="2013" name="PLoS ONE">
        <title>Genome implosion elicits host-confinement in Alcaligenaceae: evidence from the comparative genomics of Tetrathiobacter kashmirensis, a pathogen in the making.</title>
        <authorList>
            <person name="Ghosh W."/>
            <person name="Alam M."/>
            <person name="Roy C."/>
            <person name="Pyne P."/>
            <person name="George A."/>
            <person name="Chakraborty R."/>
            <person name="Majumder S."/>
            <person name="Agarwal A."/>
            <person name="Chakraborty S."/>
            <person name="Majumdar S."/>
            <person name="Gupta S.K."/>
        </authorList>
    </citation>
    <scope>NUCLEOTIDE SEQUENCE [LARGE SCALE GENOMIC DNA]</scope>
    <source>
        <strain evidence="9">WT001</strain>
    </source>
</reference>
<keyword evidence="4 7" id="KW-0812">Transmembrane</keyword>
<feature type="transmembrane region" description="Helical" evidence="7">
    <location>
        <begin position="156"/>
        <end position="177"/>
    </location>
</feature>
<accession>I3U9S7</accession>